<evidence type="ECO:0000313" key="1">
    <source>
        <dbReference type="EMBL" id="KAK1396697.1"/>
    </source>
</evidence>
<reference evidence="1" key="2">
    <citation type="submission" date="2023-05" db="EMBL/GenBank/DDBJ databases">
        <authorList>
            <person name="Schelkunov M.I."/>
        </authorList>
    </citation>
    <scope>NUCLEOTIDE SEQUENCE</scope>
    <source>
        <strain evidence="1">Hsosn_3</strain>
        <tissue evidence="1">Leaf</tissue>
    </source>
</reference>
<keyword evidence="2" id="KW-1185">Reference proteome</keyword>
<comment type="caution">
    <text evidence="1">The sequence shown here is derived from an EMBL/GenBank/DDBJ whole genome shotgun (WGS) entry which is preliminary data.</text>
</comment>
<accession>A0AAD8J2T9</accession>
<evidence type="ECO:0000313" key="2">
    <source>
        <dbReference type="Proteomes" id="UP001237642"/>
    </source>
</evidence>
<proteinExistence type="predicted"/>
<reference evidence="1" key="1">
    <citation type="submission" date="2023-02" db="EMBL/GenBank/DDBJ databases">
        <title>Genome of toxic invasive species Heracleum sosnowskyi carries increased number of genes despite the absence of recent whole-genome duplications.</title>
        <authorList>
            <person name="Schelkunov M."/>
            <person name="Shtratnikova V."/>
            <person name="Makarenko M."/>
            <person name="Klepikova A."/>
            <person name="Omelchenko D."/>
            <person name="Novikova G."/>
            <person name="Obukhova E."/>
            <person name="Bogdanov V."/>
            <person name="Penin A."/>
            <person name="Logacheva M."/>
        </authorList>
    </citation>
    <scope>NUCLEOTIDE SEQUENCE</scope>
    <source>
        <strain evidence="1">Hsosn_3</strain>
        <tissue evidence="1">Leaf</tissue>
    </source>
</reference>
<sequence length="130" mass="14407">MNYNAIVIQPQWDKVPTDIAQFTQTVAETTRIGGGNSNREISNLGIEKLLYKNNDKWLSYNRDAVSKKSVKFEVDDTENLSGIKKPRVPIQNAVDNTDDNDELRRSPGTPVFTAPECCLGLTYGGKAADT</sequence>
<gene>
    <name evidence="1" type="ORF">POM88_006560</name>
</gene>
<protein>
    <submittedName>
        <fullName evidence="1">Uncharacterized protein</fullName>
    </submittedName>
</protein>
<dbReference type="AlphaFoldDB" id="A0AAD8J2T9"/>
<organism evidence="1 2">
    <name type="scientific">Heracleum sosnowskyi</name>
    <dbReference type="NCBI Taxonomy" id="360622"/>
    <lineage>
        <taxon>Eukaryota</taxon>
        <taxon>Viridiplantae</taxon>
        <taxon>Streptophyta</taxon>
        <taxon>Embryophyta</taxon>
        <taxon>Tracheophyta</taxon>
        <taxon>Spermatophyta</taxon>
        <taxon>Magnoliopsida</taxon>
        <taxon>eudicotyledons</taxon>
        <taxon>Gunneridae</taxon>
        <taxon>Pentapetalae</taxon>
        <taxon>asterids</taxon>
        <taxon>campanulids</taxon>
        <taxon>Apiales</taxon>
        <taxon>Apiaceae</taxon>
        <taxon>Apioideae</taxon>
        <taxon>apioid superclade</taxon>
        <taxon>Tordylieae</taxon>
        <taxon>Tordyliinae</taxon>
        <taxon>Heracleum</taxon>
    </lineage>
</organism>
<dbReference type="EMBL" id="JAUIZM010000002">
    <property type="protein sequence ID" value="KAK1396697.1"/>
    <property type="molecule type" value="Genomic_DNA"/>
</dbReference>
<name>A0AAD8J2T9_9APIA</name>
<dbReference type="Proteomes" id="UP001237642">
    <property type="component" value="Unassembled WGS sequence"/>
</dbReference>